<organism evidence="10">
    <name type="scientific">Tanacetum cinerariifolium</name>
    <name type="common">Dalmatian daisy</name>
    <name type="synonym">Chrysanthemum cinerariifolium</name>
    <dbReference type="NCBI Taxonomy" id="118510"/>
    <lineage>
        <taxon>Eukaryota</taxon>
        <taxon>Viridiplantae</taxon>
        <taxon>Streptophyta</taxon>
        <taxon>Embryophyta</taxon>
        <taxon>Tracheophyta</taxon>
        <taxon>Spermatophyta</taxon>
        <taxon>Magnoliopsida</taxon>
        <taxon>eudicotyledons</taxon>
        <taxon>Gunneridae</taxon>
        <taxon>Pentapetalae</taxon>
        <taxon>asterids</taxon>
        <taxon>campanulids</taxon>
        <taxon>Asterales</taxon>
        <taxon>Asteraceae</taxon>
        <taxon>Asteroideae</taxon>
        <taxon>Anthemideae</taxon>
        <taxon>Anthemidinae</taxon>
        <taxon>Tanacetum</taxon>
    </lineage>
</organism>
<dbReference type="FunFam" id="3.30.70.270:FF:000020">
    <property type="entry name" value="Transposon Tf2-6 polyprotein-like Protein"/>
    <property type="match status" value="1"/>
</dbReference>
<feature type="domain" description="Integrase catalytic" evidence="9">
    <location>
        <begin position="396"/>
        <end position="572"/>
    </location>
</feature>
<dbReference type="Pfam" id="PF00078">
    <property type="entry name" value="RVT_1"/>
    <property type="match status" value="1"/>
</dbReference>
<dbReference type="InterPro" id="IPR043128">
    <property type="entry name" value="Rev_trsase/Diguanyl_cyclase"/>
</dbReference>
<dbReference type="GO" id="GO:0003676">
    <property type="term" value="F:nucleic acid binding"/>
    <property type="evidence" value="ECO:0007669"/>
    <property type="project" value="InterPro"/>
</dbReference>
<dbReference type="GO" id="GO:0006508">
    <property type="term" value="P:proteolysis"/>
    <property type="evidence" value="ECO:0007669"/>
    <property type="project" value="UniProtKB-KW"/>
</dbReference>
<evidence type="ECO:0000313" key="10">
    <source>
        <dbReference type="EMBL" id="GEW37335.1"/>
    </source>
</evidence>
<dbReference type="SUPFAM" id="SSF53098">
    <property type="entry name" value="Ribonuclease H-like"/>
    <property type="match status" value="1"/>
</dbReference>
<proteinExistence type="predicted"/>
<evidence type="ECO:0000256" key="3">
    <source>
        <dbReference type="ARBA" id="ARBA00022695"/>
    </source>
</evidence>
<dbReference type="InterPro" id="IPR001584">
    <property type="entry name" value="Integrase_cat-core"/>
</dbReference>
<evidence type="ECO:0000259" key="9">
    <source>
        <dbReference type="PROSITE" id="PS50994"/>
    </source>
</evidence>
<dbReference type="Pfam" id="PF24626">
    <property type="entry name" value="SH3_Tf2-1"/>
    <property type="match status" value="1"/>
</dbReference>
<dbReference type="PANTHER" id="PTHR37984:SF5">
    <property type="entry name" value="PROTEIN NYNRIN-LIKE"/>
    <property type="match status" value="1"/>
</dbReference>
<accession>A0A699GVL8</accession>
<keyword evidence="1" id="KW-0645">Protease</keyword>
<dbReference type="GO" id="GO:0004519">
    <property type="term" value="F:endonuclease activity"/>
    <property type="evidence" value="ECO:0007669"/>
    <property type="project" value="UniProtKB-KW"/>
</dbReference>
<keyword evidence="5" id="KW-0255">Endonuclease</keyword>
<dbReference type="InterPro" id="IPR012337">
    <property type="entry name" value="RNaseH-like_sf"/>
</dbReference>
<dbReference type="InterPro" id="IPR000477">
    <property type="entry name" value="RT_dom"/>
</dbReference>
<dbReference type="FunFam" id="3.10.10.10:FF:000007">
    <property type="entry name" value="Retrovirus-related Pol polyprotein from transposon 17.6-like Protein"/>
    <property type="match status" value="1"/>
</dbReference>
<sequence length="713" mass="81810">MNGWLEEDDEVNWEDDVEWLIAPVTPPKATVTVSSTYEVGVVDDLSTRLGNLEYKHRVLMRNKEEVSDAEVADSIANREIHPKVATIGEQVQVMESQAVQVVSGLKEIETRIQQVESRVDTYSSGQMAVPGQDEIVRLTPSEMKELSVQLRELSKKGFIRPSSSPWGALILFVKKKDGSFRMCIDYRELNKLTIKNRYPLPRIDDLFDQLQGSSVYSKIDLRSGYHQLRIREEDIPITAFRTRYGHYEFQVMPFGLTNAPTVFMDLMNHVSKTYLDNNGHVDPAKIEAIKNYTALTTPTEVRQFLGLASYYRRFIKEFSLISKPLTKLSQKNKPYMWGDDKEEAFETLKLKLCSASILSLPEGSEDFVVYYDASLKGFEAILMQREKVIAYASRQLGKNEENYTTHDLELGAVVFALRLWRHYLYGTKCTANVVADAWSRKDKEPIREENIGVERFVGEGESFEVRSDGDCFCRHGVPVSIISNLDPRFASKFWRSLHKSLGINLDMSTAYHPQTDGQSKRTIQTLEDMLRACVIDFGSGRDKHLPLAEFSYSYSYHTSIKVASFKVLYGRKCRSPVCWSEVGDAQLTGLEMIREMTEMIVQIKNRLLAARSIQKSYADVRRKPLEFEVGDKVMLKVSPWKGVIRFGKRGKLSPRYIGPFKILSRKCLSDEDLIIPFDEVRIDEKLHFIEEPVEIMDRKEKQLKQSRIPIVKV</sequence>
<dbReference type="InterPro" id="IPR036397">
    <property type="entry name" value="RNaseH_sf"/>
</dbReference>
<dbReference type="InterPro" id="IPR050951">
    <property type="entry name" value="Retrovirus_Pol_polyprotein"/>
</dbReference>
<dbReference type="Gene3D" id="3.10.10.10">
    <property type="entry name" value="HIV Type 1 Reverse Transcriptase, subunit A, domain 1"/>
    <property type="match status" value="1"/>
</dbReference>
<gene>
    <name evidence="10" type="ORF">Tci_209311</name>
</gene>
<keyword evidence="4" id="KW-0540">Nuclease</keyword>
<protein>
    <submittedName>
        <fullName evidence="10">Putative reverse transcriptase domain, ribonuclease H-like domain, aspartic peptidase domain protein</fullName>
    </submittedName>
</protein>
<name>A0A699GVL8_TANCI</name>
<keyword evidence="2" id="KW-0808">Transferase</keyword>
<dbReference type="GO" id="GO:0003964">
    <property type="term" value="F:RNA-directed DNA polymerase activity"/>
    <property type="evidence" value="ECO:0007669"/>
    <property type="project" value="UniProtKB-KW"/>
</dbReference>
<evidence type="ECO:0000256" key="1">
    <source>
        <dbReference type="ARBA" id="ARBA00022670"/>
    </source>
</evidence>
<dbReference type="EMBL" id="BKCJ010055711">
    <property type="protein sequence ID" value="GEW37335.1"/>
    <property type="molecule type" value="Genomic_DNA"/>
</dbReference>
<reference evidence="10" key="1">
    <citation type="journal article" date="2019" name="Sci. Rep.">
        <title>Draft genome of Tanacetum cinerariifolium, the natural source of mosquito coil.</title>
        <authorList>
            <person name="Yamashiro T."/>
            <person name="Shiraishi A."/>
            <person name="Satake H."/>
            <person name="Nakayama K."/>
        </authorList>
    </citation>
    <scope>NUCLEOTIDE SEQUENCE</scope>
</reference>
<dbReference type="GO" id="GO:0008233">
    <property type="term" value="F:peptidase activity"/>
    <property type="evidence" value="ECO:0007669"/>
    <property type="project" value="UniProtKB-KW"/>
</dbReference>
<evidence type="ECO:0000256" key="4">
    <source>
        <dbReference type="ARBA" id="ARBA00022722"/>
    </source>
</evidence>
<evidence type="ECO:0000256" key="8">
    <source>
        <dbReference type="ARBA" id="ARBA00023268"/>
    </source>
</evidence>
<evidence type="ECO:0000256" key="2">
    <source>
        <dbReference type="ARBA" id="ARBA00022679"/>
    </source>
</evidence>
<dbReference type="SUPFAM" id="SSF56672">
    <property type="entry name" value="DNA/RNA polymerases"/>
    <property type="match status" value="1"/>
</dbReference>
<dbReference type="InterPro" id="IPR043502">
    <property type="entry name" value="DNA/RNA_pol_sf"/>
</dbReference>
<keyword evidence="8" id="KW-0511">Multifunctional enzyme</keyword>
<keyword evidence="7 10" id="KW-0695">RNA-directed DNA polymerase</keyword>
<evidence type="ECO:0000256" key="6">
    <source>
        <dbReference type="ARBA" id="ARBA00022801"/>
    </source>
</evidence>
<keyword evidence="6" id="KW-0378">Hydrolase</keyword>
<dbReference type="AlphaFoldDB" id="A0A699GVL8"/>
<keyword evidence="3" id="KW-0548">Nucleotidyltransferase</keyword>
<dbReference type="CDD" id="cd01647">
    <property type="entry name" value="RT_LTR"/>
    <property type="match status" value="1"/>
</dbReference>
<comment type="caution">
    <text evidence="10">The sequence shown here is derived from an EMBL/GenBank/DDBJ whole genome shotgun (WGS) entry which is preliminary data.</text>
</comment>
<dbReference type="Gene3D" id="3.30.70.270">
    <property type="match status" value="2"/>
</dbReference>
<dbReference type="PROSITE" id="PS50994">
    <property type="entry name" value="INTEGRASE"/>
    <property type="match status" value="1"/>
</dbReference>
<dbReference type="GO" id="GO:0015074">
    <property type="term" value="P:DNA integration"/>
    <property type="evidence" value="ECO:0007669"/>
    <property type="project" value="InterPro"/>
</dbReference>
<evidence type="ECO:0000256" key="5">
    <source>
        <dbReference type="ARBA" id="ARBA00022759"/>
    </source>
</evidence>
<evidence type="ECO:0000256" key="7">
    <source>
        <dbReference type="ARBA" id="ARBA00022918"/>
    </source>
</evidence>
<dbReference type="InterPro" id="IPR041577">
    <property type="entry name" value="RT_RNaseH_2"/>
</dbReference>
<dbReference type="Pfam" id="PF17919">
    <property type="entry name" value="RT_RNaseH_2"/>
    <property type="match status" value="1"/>
</dbReference>
<dbReference type="Gene3D" id="3.30.420.10">
    <property type="entry name" value="Ribonuclease H-like superfamily/Ribonuclease H"/>
    <property type="match status" value="1"/>
</dbReference>
<dbReference type="InterPro" id="IPR056924">
    <property type="entry name" value="SH3_Tf2-1"/>
</dbReference>
<dbReference type="PANTHER" id="PTHR37984">
    <property type="entry name" value="PROTEIN CBG26694"/>
    <property type="match status" value="1"/>
</dbReference>